<dbReference type="EMBL" id="CM001441">
    <property type="protein sequence ID" value="EHQ90733.1"/>
    <property type="molecule type" value="Genomic_DNA"/>
</dbReference>
<reference evidence="1 2" key="1">
    <citation type="submission" date="2011-11" db="EMBL/GenBank/DDBJ databases">
        <title>The Noncontiguous Finished genome of Desulfosporosinus youngiae DSM 17734.</title>
        <authorList>
            <consortium name="US DOE Joint Genome Institute (JGI-PGF)"/>
            <person name="Lucas S."/>
            <person name="Han J."/>
            <person name="Lapidus A."/>
            <person name="Cheng J.-F."/>
            <person name="Goodwin L."/>
            <person name="Pitluck S."/>
            <person name="Peters L."/>
            <person name="Ovchinnikova G."/>
            <person name="Lu M."/>
            <person name="Land M.L."/>
            <person name="Hauser L."/>
            <person name="Pester M."/>
            <person name="Spring S."/>
            <person name="Ollivier B."/>
            <person name="Rattei T."/>
            <person name="Klenk H.-P."/>
            <person name="Wagner M."/>
            <person name="Loy A."/>
            <person name="Woyke T.J."/>
        </authorList>
    </citation>
    <scope>NUCLEOTIDE SEQUENCE [LARGE SCALE GENOMIC DNA]</scope>
    <source>
        <strain evidence="1 2">DSM 17734</strain>
    </source>
</reference>
<dbReference type="InterPro" id="IPR046674">
    <property type="entry name" value="DUF6544"/>
</dbReference>
<dbReference type="RefSeq" id="WP_007785297.1">
    <property type="nucleotide sequence ID" value="NZ_CM001441.1"/>
</dbReference>
<dbReference type="Proteomes" id="UP000005104">
    <property type="component" value="Chromosome"/>
</dbReference>
<evidence type="ECO:0000313" key="1">
    <source>
        <dbReference type="EMBL" id="EHQ90733.1"/>
    </source>
</evidence>
<keyword evidence="2" id="KW-1185">Reference proteome</keyword>
<dbReference type="eggNOG" id="ENOG502ZA6T">
    <property type="taxonomic scope" value="Bacteria"/>
</dbReference>
<organism evidence="1 2">
    <name type="scientific">Desulfosporosinus youngiae DSM 17734</name>
    <dbReference type="NCBI Taxonomy" id="768710"/>
    <lineage>
        <taxon>Bacteria</taxon>
        <taxon>Bacillati</taxon>
        <taxon>Bacillota</taxon>
        <taxon>Clostridia</taxon>
        <taxon>Eubacteriales</taxon>
        <taxon>Desulfitobacteriaceae</taxon>
        <taxon>Desulfosporosinus</taxon>
    </lineage>
</organism>
<dbReference type="HOGENOM" id="CLU_064054_0_0_9"/>
<protein>
    <submittedName>
        <fullName evidence="1">Uncharacterized protein</fullName>
    </submittedName>
</protein>
<dbReference type="OrthoDB" id="9786534at2"/>
<dbReference type="AlphaFoldDB" id="H5XWT4"/>
<dbReference type="STRING" id="768710.DesyoDRAFT_3742"/>
<gene>
    <name evidence="1" type="ORF">DesyoDRAFT_3742</name>
</gene>
<dbReference type="Pfam" id="PF20181">
    <property type="entry name" value="DUF6544"/>
    <property type="match status" value="1"/>
</dbReference>
<accession>H5XWT4</accession>
<proteinExistence type="predicted"/>
<evidence type="ECO:0000313" key="2">
    <source>
        <dbReference type="Proteomes" id="UP000005104"/>
    </source>
</evidence>
<name>H5XWT4_9FIRM</name>
<sequence>MWIGILTVFSLLVGVAVFWRLPFSPVKADFERRVAEKIKSEAGASGVFTEADIEGLPTPVQRYFRCCGYLGTPKMTYMKASLDNVDFVMSESKQIKIDYKQFNLAQRPERLALISSSLSGIPFEGLDSYEQGKGGMKGRLGKVIPLFDQRGESMDRACLVTWLAECLMVPNAALQECIKWEPMDDTCAKAVVTWKGLSASGVFTFAATGELIAFRTKDRAAIDMKGRETQADWSAFFREYHPVNGILQPGVIQSVWHYQQGDCVYFNQNEAPVAIRYQ</sequence>